<accession>A0A9X4E0C2</accession>
<feature type="domain" description="HTH lysR-type" evidence="5">
    <location>
        <begin position="2"/>
        <end position="58"/>
    </location>
</feature>
<evidence type="ECO:0000256" key="4">
    <source>
        <dbReference type="ARBA" id="ARBA00023163"/>
    </source>
</evidence>
<dbReference type="InterPro" id="IPR050176">
    <property type="entry name" value="LTTR"/>
</dbReference>
<gene>
    <name evidence="6" type="ORF">ORY91_000493</name>
    <name evidence="7" type="ORF">V9W64_01835</name>
</gene>
<dbReference type="InterPro" id="IPR005119">
    <property type="entry name" value="LysR_subst-bd"/>
</dbReference>
<dbReference type="SUPFAM" id="SSF46785">
    <property type="entry name" value="Winged helix' DNA-binding domain"/>
    <property type="match status" value="1"/>
</dbReference>
<dbReference type="Pfam" id="PF03466">
    <property type="entry name" value="LysR_substrate"/>
    <property type="match status" value="1"/>
</dbReference>
<reference evidence="7" key="2">
    <citation type="submission" date="2024-02" db="EMBL/GenBank/DDBJ databases">
        <title>Neisseria leonii sp. nov.</title>
        <authorList>
            <person name="Boutroux M."/>
            <person name="Favre-Rochex S."/>
            <person name="Gorgette O."/>
            <person name="Touak G."/>
            <person name="Muhle E."/>
            <person name="Chesneau O."/>
            <person name="Clermont D."/>
            <person name="Rahi P."/>
        </authorList>
    </citation>
    <scope>NUCLEOTIDE SEQUENCE</scope>
    <source>
        <strain evidence="7">51.81</strain>
    </source>
</reference>
<evidence type="ECO:0000256" key="1">
    <source>
        <dbReference type="ARBA" id="ARBA00009437"/>
    </source>
</evidence>
<keyword evidence="3" id="KW-0238">DNA-binding</keyword>
<name>A0A9X4E0C2_9NEIS</name>
<dbReference type="InterPro" id="IPR036390">
    <property type="entry name" value="WH_DNA-bd_sf"/>
</dbReference>
<evidence type="ECO:0000256" key="2">
    <source>
        <dbReference type="ARBA" id="ARBA00023015"/>
    </source>
</evidence>
<evidence type="ECO:0000259" key="5">
    <source>
        <dbReference type="PROSITE" id="PS50931"/>
    </source>
</evidence>
<dbReference type="EMBL" id="CP146598">
    <property type="protein sequence ID" value="WWY03509.1"/>
    <property type="molecule type" value="Genomic_DNA"/>
</dbReference>
<sequence length="299" mass="33764">MWDSKQLTALWAVTERGSFEAAAEQLDLTASAVSQRIRALEEETGFALVTRTRPCRATPQGQKILRFIRNLHWLEQDVRNELAQQNRPYEWPVATNYDSLETWLLPVLAEVARHEAVLPDVQADNEEHTHKLMNEGRVMAAVSTRPQAMAGCEVHHLGIQAYRLLAAPVFAARHFSDGLTKQAVQRAPLLMFDRKDEMQSAFLRRHFGVNTARCAKIYLPAATPFYHAVKLGLGYGMIPDWQSADDLAAGRLVDLNPGHTIDIHLYWHCWKAQSPRLARLNRLFVETARRVLAGQAAAV</sequence>
<dbReference type="Proteomes" id="UP001149607">
    <property type="component" value="Chromosome"/>
</dbReference>
<proteinExistence type="inferred from homology"/>
<dbReference type="Pfam" id="PF00126">
    <property type="entry name" value="HTH_1"/>
    <property type="match status" value="1"/>
</dbReference>
<keyword evidence="2" id="KW-0805">Transcription regulation</keyword>
<dbReference type="InterPro" id="IPR036388">
    <property type="entry name" value="WH-like_DNA-bd_sf"/>
</dbReference>
<dbReference type="NCBIfam" id="TIGR03298">
    <property type="entry name" value="argP"/>
    <property type="match status" value="1"/>
</dbReference>
<evidence type="ECO:0000313" key="8">
    <source>
        <dbReference type="Proteomes" id="UP001149607"/>
    </source>
</evidence>
<dbReference type="GO" id="GO:0003677">
    <property type="term" value="F:DNA binding"/>
    <property type="evidence" value="ECO:0007669"/>
    <property type="project" value="UniProtKB-KW"/>
</dbReference>
<dbReference type="AlphaFoldDB" id="A0A9X4E0C2"/>
<keyword evidence="4" id="KW-0804">Transcription</keyword>
<evidence type="ECO:0000256" key="3">
    <source>
        <dbReference type="ARBA" id="ARBA00023125"/>
    </source>
</evidence>
<dbReference type="Gene3D" id="3.40.190.290">
    <property type="match status" value="1"/>
</dbReference>
<dbReference type="GO" id="GO:0003700">
    <property type="term" value="F:DNA-binding transcription factor activity"/>
    <property type="evidence" value="ECO:0007669"/>
    <property type="project" value="InterPro"/>
</dbReference>
<evidence type="ECO:0000313" key="6">
    <source>
        <dbReference type="EMBL" id="MDD9327112.1"/>
    </source>
</evidence>
<dbReference type="PANTHER" id="PTHR30579:SF2">
    <property type="entry name" value="HTH-TYPE TRANSCRIPTIONAL REGULATOR ARGP"/>
    <property type="match status" value="1"/>
</dbReference>
<dbReference type="InterPro" id="IPR017685">
    <property type="entry name" value="ArgP"/>
</dbReference>
<protein>
    <submittedName>
        <fullName evidence="6">LysR family transcriptional regulator ArgP</fullName>
    </submittedName>
</protein>
<evidence type="ECO:0000313" key="7">
    <source>
        <dbReference type="EMBL" id="WWY03509.1"/>
    </source>
</evidence>
<dbReference type="PANTHER" id="PTHR30579">
    <property type="entry name" value="TRANSCRIPTIONAL REGULATOR"/>
    <property type="match status" value="1"/>
</dbReference>
<dbReference type="NCBIfam" id="NF009888">
    <property type="entry name" value="PRK13348.1"/>
    <property type="match status" value="1"/>
</dbReference>
<dbReference type="PROSITE" id="PS50931">
    <property type="entry name" value="HTH_LYSR"/>
    <property type="match status" value="1"/>
</dbReference>
<dbReference type="SUPFAM" id="SSF53850">
    <property type="entry name" value="Periplasmic binding protein-like II"/>
    <property type="match status" value="1"/>
</dbReference>
<organism evidence="6">
    <name type="scientific">Neisseria leonii</name>
    <dbReference type="NCBI Taxonomy" id="2995413"/>
    <lineage>
        <taxon>Bacteria</taxon>
        <taxon>Pseudomonadati</taxon>
        <taxon>Pseudomonadota</taxon>
        <taxon>Betaproteobacteria</taxon>
        <taxon>Neisseriales</taxon>
        <taxon>Neisseriaceae</taxon>
        <taxon>Neisseria</taxon>
    </lineage>
</organism>
<dbReference type="EMBL" id="JAPQFL010000001">
    <property type="protein sequence ID" value="MDD9327112.1"/>
    <property type="molecule type" value="Genomic_DNA"/>
</dbReference>
<dbReference type="RefSeq" id="WP_274584398.1">
    <property type="nucleotide sequence ID" value="NZ_CP145811.1"/>
</dbReference>
<dbReference type="NCBIfam" id="NF002964">
    <property type="entry name" value="PRK03635.1"/>
    <property type="match status" value="1"/>
</dbReference>
<dbReference type="InterPro" id="IPR000847">
    <property type="entry name" value="LysR_HTH_N"/>
</dbReference>
<comment type="similarity">
    <text evidence="1">Belongs to the LysR transcriptional regulatory family.</text>
</comment>
<dbReference type="Gene3D" id="1.10.10.10">
    <property type="entry name" value="Winged helix-like DNA-binding domain superfamily/Winged helix DNA-binding domain"/>
    <property type="match status" value="1"/>
</dbReference>
<keyword evidence="8" id="KW-1185">Reference proteome</keyword>
<reference evidence="6" key="1">
    <citation type="submission" date="2022-10" db="EMBL/GenBank/DDBJ databases">
        <authorList>
            <person name="Boutroux M."/>
        </authorList>
    </citation>
    <scope>NUCLEOTIDE SEQUENCE</scope>
    <source>
        <strain evidence="6">51.81</strain>
    </source>
</reference>